<dbReference type="Gene3D" id="4.10.1110.10">
    <property type="entry name" value="AN1-like Zinc finger"/>
    <property type="match status" value="2"/>
</dbReference>
<evidence type="ECO:0000256" key="3">
    <source>
        <dbReference type="ARBA" id="ARBA00022833"/>
    </source>
</evidence>
<dbReference type="PROSITE" id="PS51039">
    <property type="entry name" value="ZF_AN1"/>
    <property type="match status" value="1"/>
</dbReference>
<dbReference type="InterPro" id="IPR035896">
    <property type="entry name" value="AN1-like_Znf"/>
</dbReference>
<dbReference type="SMART" id="SM00154">
    <property type="entry name" value="ZnF_AN1"/>
    <property type="match status" value="2"/>
</dbReference>
<keyword evidence="1" id="KW-0479">Metal-binding</keyword>
<evidence type="ECO:0000313" key="6">
    <source>
        <dbReference type="EMBL" id="CAI9737318.1"/>
    </source>
</evidence>
<keyword evidence="7" id="KW-1185">Reference proteome</keyword>
<evidence type="ECO:0000256" key="1">
    <source>
        <dbReference type="ARBA" id="ARBA00022723"/>
    </source>
</evidence>
<keyword evidence="2 4" id="KW-0863">Zinc-finger</keyword>
<dbReference type="GO" id="GO:0005737">
    <property type="term" value="C:cytoplasm"/>
    <property type="evidence" value="ECO:0007669"/>
    <property type="project" value="TreeGrafter"/>
</dbReference>
<dbReference type="PANTHER" id="PTHR14677:SF37">
    <property type="entry name" value="AN1-TYPE ZINC FINGER PROTEIN 1"/>
    <property type="match status" value="1"/>
</dbReference>
<accession>A0AA36FKE7</accession>
<dbReference type="Pfam" id="PF01428">
    <property type="entry name" value="zf-AN1"/>
    <property type="match status" value="2"/>
</dbReference>
<evidence type="ECO:0000259" key="5">
    <source>
        <dbReference type="PROSITE" id="PS51039"/>
    </source>
</evidence>
<dbReference type="InterPro" id="IPR000058">
    <property type="entry name" value="Znf_AN1"/>
</dbReference>
<dbReference type="AlphaFoldDB" id="A0AA36FKE7"/>
<evidence type="ECO:0000313" key="7">
    <source>
        <dbReference type="Proteomes" id="UP001162480"/>
    </source>
</evidence>
<evidence type="ECO:0000256" key="2">
    <source>
        <dbReference type="ARBA" id="ARBA00022771"/>
    </source>
</evidence>
<gene>
    <name evidence="6" type="ORF">OCTVUL_1B018804</name>
</gene>
<reference evidence="6" key="1">
    <citation type="submission" date="2023-08" db="EMBL/GenBank/DDBJ databases">
        <authorList>
            <person name="Alioto T."/>
            <person name="Alioto T."/>
            <person name="Gomez Garrido J."/>
        </authorList>
    </citation>
    <scope>NUCLEOTIDE SEQUENCE</scope>
</reference>
<dbReference type="EMBL" id="OX597833">
    <property type="protein sequence ID" value="CAI9737318.1"/>
    <property type="molecule type" value="Genomic_DNA"/>
</dbReference>
<organism evidence="6 7">
    <name type="scientific">Octopus vulgaris</name>
    <name type="common">Common octopus</name>
    <dbReference type="NCBI Taxonomy" id="6645"/>
    <lineage>
        <taxon>Eukaryota</taxon>
        <taxon>Metazoa</taxon>
        <taxon>Spiralia</taxon>
        <taxon>Lophotrochozoa</taxon>
        <taxon>Mollusca</taxon>
        <taxon>Cephalopoda</taxon>
        <taxon>Coleoidea</taxon>
        <taxon>Octopodiformes</taxon>
        <taxon>Octopoda</taxon>
        <taxon>Incirrata</taxon>
        <taxon>Octopodidae</taxon>
        <taxon>Octopus</taxon>
    </lineage>
</organism>
<dbReference type="Proteomes" id="UP001162480">
    <property type="component" value="Chromosome 20"/>
</dbReference>
<dbReference type="InterPro" id="IPR057358">
    <property type="entry name" value="UBL_ZFAND1-like"/>
</dbReference>
<proteinExistence type="predicted"/>
<dbReference type="SUPFAM" id="SSF118310">
    <property type="entry name" value="AN1-like Zinc finger"/>
    <property type="match status" value="2"/>
</dbReference>
<dbReference type="PANTHER" id="PTHR14677">
    <property type="entry name" value="ARSENITE INDUCUBLE RNA ASSOCIATED PROTEIN AIP-1-RELATED"/>
    <property type="match status" value="1"/>
</dbReference>
<keyword evidence="3" id="KW-0862">Zinc</keyword>
<dbReference type="Pfam" id="PF25327">
    <property type="entry name" value="UBL_ZFAND1"/>
    <property type="match status" value="1"/>
</dbReference>
<evidence type="ECO:0000256" key="4">
    <source>
        <dbReference type="PROSITE-ProRule" id="PRU00449"/>
    </source>
</evidence>
<feature type="domain" description="AN1-type" evidence="5">
    <location>
        <begin position="21"/>
        <end position="69"/>
    </location>
</feature>
<dbReference type="GO" id="GO:0008270">
    <property type="term" value="F:zinc ion binding"/>
    <property type="evidence" value="ECO:0007669"/>
    <property type="project" value="UniProtKB-KW"/>
</dbReference>
<sequence>MVLSLRLLASGRYLLKMAELPRLGQQCQVSDCKLLDFLPFECSYCSKVYCLEHKFPDSHGCTKCNLSDLPPASDDVLSLFHKCSVVQCTAAGTEVVVCNKCRADVCLKHRHSWDHKCLEEEEKEEVSKTAEHVGKILEKASKPKPQGKAKPSAKAEKMAAKIALMKLKMKAVGDKNVLSENRIHLLVFLPKQSGQQSKALYFYKALKVGKVIDKLSDNYNILNKNNRPDGKCLAVFCHSDGHRLPVEKSLEELIKLEEIFDGSSVILEYTDSVTSYLDNLEDYHS</sequence>
<protein>
    <submittedName>
        <fullName evidence="6">AN1-type zinc finger protein 1-like</fullName>
    </submittedName>
</protein>
<name>A0AA36FKE7_OCTVU</name>